<organism evidence="1 2">
    <name type="scientific">Rhizophagus irregularis</name>
    <dbReference type="NCBI Taxonomy" id="588596"/>
    <lineage>
        <taxon>Eukaryota</taxon>
        <taxon>Fungi</taxon>
        <taxon>Fungi incertae sedis</taxon>
        <taxon>Mucoromycota</taxon>
        <taxon>Glomeromycotina</taxon>
        <taxon>Glomeromycetes</taxon>
        <taxon>Glomerales</taxon>
        <taxon>Glomeraceae</taxon>
        <taxon>Rhizophagus</taxon>
    </lineage>
</organism>
<dbReference type="Proteomes" id="UP000232722">
    <property type="component" value="Unassembled WGS sequence"/>
</dbReference>
<proteinExistence type="predicted"/>
<feature type="non-terminal residue" evidence="1">
    <location>
        <position position="1"/>
    </location>
</feature>
<comment type="caution">
    <text evidence="1">The sequence shown here is derived from an EMBL/GenBank/DDBJ whole genome shotgun (WGS) entry which is preliminary data.</text>
</comment>
<dbReference type="AlphaFoldDB" id="A0A2N0PBB8"/>
<evidence type="ECO:0000313" key="2">
    <source>
        <dbReference type="Proteomes" id="UP000232722"/>
    </source>
</evidence>
<dbReference type="EMBL" id="LLXJ01001065">
    <property type="protein sequence ID" value="PKC04114.1"/>
    <property type="molecule type" value="Genomic_DNA"/>
</dbReference>
<accession>A0A2N0PBB8</accession>
<dbReference type="VEuPathDB" id="FungiDB:RhiirA1_487558"/>
<evidence type="ECO:0000313" key="1">
    <source>
        <dbReference type="EMBL" id="PKC04114.1"/>
    </source>
</evidence>
<gene>
    <name evidence="1" type="ORF">RhiirA5_422731</name>
</gene>
<name>A0A2N0PBB8_9GLOM</name>
<reference evidence="1 2" key="1">
    <citation type="submission" date="2016-04" db="EMBL/GenBank/DDBJ databases">
        <title>Genome analyses suggest a sexual origin of heterokaryosis in a supposedly ancient asexual fungus.</title>
        <authorList>
            <person name="Ropars J."/>
            <person name="Sedzielewska K."/>
            <person name="Noel J."/>
            <person name="Charron P."/>
            <person name="Farinelli L."/>
            <person name="Marton T."/>
            <person name="Kruger M."/>
            <person name="Pelin A."/>
            <person name="Brachmann A."/>
            <person name="Corradi N."/>
        </authorList>
    </citation>
    <scope>NUCLEOTIDE SEQUENCE [LARGE SCALE GENOMIC DNA]</scope>
    <source>
        <strain evidence="1 2">A5</strain>
    </source>
</reference>
<sequence>PSGSQDESQSYGNCSECKQKRTAVAWCKNCDIAIFKEIFFENINKRGDFSSVYSAVWMEGPRTDEEAEAWNRYGPIKVILKRLNNSKNMSLEFINQPFISIKLCINYAQIVIKLMFHRGE</sequence>
<dbReference type="VEuPathDB" id="FungiDB:FUN_025496"/>
<reference evidence="1 2" key="2">
    <citation type="submission" date="2017-09" db="EMBL/GenBank/DDBJ databases">
        <title>Extensive intraspecific genome diversity in a model arbuscular mycorrhizal fungus.</title>
        <authorList>
            <person name="Chen E.C."/>
            <person name="Morin E."/>
            <person name="Beaudet D."/>
            <person name="Noel J."/>
            <person name="Ndikumana S."/>
            <person name="Charron P."/>
            <person name="St-Onge C."/>
            <person name="Giorgi J."/>
            <person name="Grigoriev I.V."/>
            <person name="Roux C."/>
            <person name="Martin F.M."/>
            <person name="Corradi N."/>
        </authorList>
    </citation>
    <scope>NUCLEOTIDE SEQUENCE [LARGE SCALE GENOMIC DNA]</scope>
    <source>
        <strain evidence="1 2">A5</strain>
    </source>
</reference>
<protein>
    <submittedName>
        <fullName evidence="1">Uncharacterized protein</fullName>
    </submittedName>
</protein>